<protein>
    <recommendedName>
        <fullName evidence="4">SbsC C-terminal domain-containing protein</fullName>
    </recommendedName>
</protein>
<feature type="signal peptide" evidence="1">
    <location>
        <begin position="1"/>
        <end position="23"/>
    </location>
</feature>
<gene>
    <name evidence="2" type="ORF">E6C55_21125</name>
</gene>
<proteinExistence type="predicted"/>
<sequence length="321" mass="36210">MRRPIGACLIALSCLFAAPSVYAHLTGAFAEYLATVYDESTTDKLREDLETTKQEIAKLAPELDGLQRQFAEDRDAAADKLLFYRDRGLDLWLGMLQGEGSLVDRLGNEWLLERQLRRELDKLDDLYRSYLQLDLTRQSLAGREELLGAIERNLAQRQPFLDSVGDLGVEETANYLDIDWASEVEEPLKAALLADRLAVTEGWSDWLSESKVDGRTELRSNWLNDLSDLTYYFRADHLYAVYESDLANVILIGQLLQNAAGNAEYVIEAGFYNGFSVPDKALEELTGFELPYAELRERLGVGERAYLQQEEGTIAVAGTDY</sequence>
<keyword evidence="3" id="KW-1185">Reference proteome</keyword>
<dbReference type="RefSeq" id="WP_136371805.1">
    <property type="nucleotide sequence ID" value="NZ_SSOB01000029.1"/>
</dbReference>
<evidence type="ECO:0000313" key="3">
    <source>
        <dbReference type="Proteomes" id="UP000310636"/>
    </source>
</evidence>
<dbReference type="EMBL" id="SSOB01000029">
    <property type="protein sequence ID" value="THF75757.1"/>
    <property type="molecule type" value="Genomic_DNA"/>
</dbReference>
<comment type="caution">
    <text evidence="2">The sequence shown here is derived from an EMBL/GenBank/DDBJ whole genome shotgun (WGS) entry which is preliminary data.</text>
</comment>
<dbReference type="OrthoDB" id="2449468at2"/>
<dbReference type="Proteomes" id="UP000310636">
    <property type="component" value="Unassembled WGS sequence"/>
</dbReference>
<evidence type="ECO:0000313" key="2">
    <source>
        <dbReference type="EMBL" id="THF75757.1"/>
    </source>
</evidence>
<dbReference type="AlphaFoldDB" id="A0A4S4BP36"/>
<keyword evidence="1" id="KW-0732">Signal</keyword>
<organism evidence="2 3">
    <name type="scientific">Cohnella fermenti</name>
    <dbReference type="NCBI Taxonomy" id="2565925"/>
    <lineage>
        <taxon>Bacteria</taxon>
        <taxon>Bacillati</taxon>
        <taxon>Bacillota</taxon>
        <taxon>Bacilli</taxon>
        <taxon>Bacillales</taxon>
        <taxon>Paenibacillaceae</taxon>
        <taxon>Cohnella</taxon>
    </lineage>
</organism>
<evidence type="ECO:0008006" key="4">
    <source>
        <dbReference type="Google" id="ProtNLM"/>
    </source>
</evidence>
<evidence type="ECO:0000256" key="1">
    <source>
        <dbReference type="SAM" id="SignalP"/>
    </source>
</evidence>
<feature type="chain" id="PRO_5020960064" description="SbsC C-terminal domain-containing protein" evidence="1">
    <location>
        <begin position="24"/>
        <end position="321"/>
    </location>
</feature>
<accession>A0A4S4BP36</accession>
<reference evidence="2 3" key="1">
    <citation type="submission" date="2019-04" db="EMBL/GenBank/DDBJ databases">
        <title>Cohnella sp. nov. isolated from preserved vegetables.</title>
        <authorList>
            <person name="Lin S.-Y."/>
            <person name="Hung M.-H."/>
            <person name="Young C.-C."/>
        </authorList>
    </citation>
    <scope>NUCLEOTIDE SEQUENCE [LARGE SCALE GENOMIC DNA]</scope>
    <source>
        <strain evidence="2 3">CC-MHH1044</strain>
    </source>
</reference>
<name>A0A4S4BP36_9BACL</name>